<name>A0A3M0GE60_9FLAO</name>
<protein>
    <submittedName>
        <fullName evidence="3">Uncharacterized protein</fullName>
    </submittedName>
</protein>
<dbReference type="OrthoDB" id="1247025at2"/>
<proteinExistence type="predicted"/>
<reference evidence="3 4" key="1">
    <citation type="submission" date="2018-10" db="EMBL/GenBank/DDBJ databases">
        <title>Dokdonia luteus sp. nov., isolated from sea water.</title>
        <authorList>
            <person name="Zhou L.Y."/>
            <person name="Du Z.J."/>
        </authorList>
    </citation>
    <scope>NUCLEOTIDE SEQUENCE [LARGE SCALE GENOMIC DNA]</scope>
    <source>
        <strain evidence="3 4">SH27</strain>
    </source>
</reference>
<feature type="region of interest" description="Disordered" evidence="1">
    <location>
        <begin position="110"/>
        <end position="133"/>
    </location>
</feature>
<keyword evidence="4" id="KW-1185">Reference proteome</keyword>
<keyword evidence="2" id="KW-1133">Transmembrane helix</keyword>
<evidence type="ECO:0000313" key="4">
    <source>
        <dbReference type="Proteomes" id="UP000281985"/>
    </source>
</evidence>
<keyword evidence="2" id="KW-0812">Transmembrane</keyword>
<gene>
    <name evidence="3" type="ORF">EAX61_04050</name>
</gene>
<sequence length="270" mass="29779">MAPIKLEDNMKERLEERRIAPTGAAWDRISSKLDNEKGKKKGTIVLWSAIAASFVGGALITLFVLSNDVSPNDSNFVEAPQEESTKSEEIVAPQIINDSKNVEVVQTNEVMQSSNESKEDISEPLNKSQKREAESAIVVNKSKSFKQISNPVLTDEKTNGGTVIVENSIDKPTQESPILKNSIDKKIKEIMTQVDVNAVTDTEVDALLKQARREIISASVFDQQSNKVDANALLLDVEADIDPETFKDKVFGILKEGFYTARDAVADRNN</sequence>
<comment type="caution">
    <text evidence="3">The sequence shown here is derived from an EMBL/GenBank/DDBJ whole genome shotgun (WGS) entry which is preliminary data.</text>
</comment>
<evidence type="ECO:0000256" key="2">
    <source>
        <dbReference type="SAM" id="Phobius"/>
    </source>
</evidence>
<evidence type="ECO:0000313" key="3">
    <source>
        <dbReference type="EMBL" id="RMB62757.1"/>
    </source>
</evidence>
<evidence type="ECO:0000256" key="1">
    <source>
        <dbReference type="SAM" id="MobiDB-lite"/>
    </source>
</evidence>
<dbReference type="AlphaFoldDB" id="A0A3M0GE60"/>
<organism evidence="3 4">
    <name type="scientific">Dokdonia sinensis</name>
    <dbReference type="NCBI Taxonomy" id="2479847"/>
    <lineage>
        <taxon>Bacteria</taxon>
        <taxon>Pseudomonadati</taxon>
        <taxon>Bacteroidota</taxon>
        <taxon>Flavobacteriia</taxon>
        <taxon>Flavobacteriales</taxon>
        <taxon>Flavobacteriaceae</taxon>
        <taxon>Dokdonia</taxon>
    </lineage>
</organism>
<keyword evidence="2" id="KW-0472">Membrane</keyword>
<feature type="transmembrane region" description="Helical" evidence="2">
    <location>
        <begin position="44"/>
        <end position="65"/>
    </location>
</feature>
<dbReference type="EMBL" id="REFV01000003">
    <property type="protein sequence ID" value="RMB62757.1"/>
    <property type="molecule type" value="Genomic_DNA"/>
</dbReference>
<accession>A0A3M0GE60</accession>
<dbReference type="RefSeq" id="WP_121916394.1">
    <property type="nucleotide sequence ID" value="NZ_REFV01000003.1"/>
</dbReference>
<dbReference type="Proteomes" id="UP000281985">
    <property type="component" value="Unassembled WGS sequence"/>
</dbReference>